<protein>
    <submittedName>
        <fullName evidence="1">Uncharacterized protein</fullName>
    </submittedName>
</protein>
<proteinExistence type="predicted"/>
<evidence type="ECO:0000313" key="4">
    <source>
        <dbReference type="Proteomes" id="UP000039217"/>
    </source>
</evidence>
<sequence length="83" mass="8551">MAINSATSLKRSSLILMSPMPSSTLPRTVLSSFSGGSCCRMPTVAPVARKASPLFGLSKPAMIRKTLDLPAPLGPTTPILAPG</sequence>
<dbReference type="Proteomes" id="UP000046680">
    <property type="component" value="Unassembled WGS sequence"/>
</dbReference>
<dbReference type="Proteomes" id="UP000039217">
    <property type="component" value="Unassembled WGS sequence"/>
</dbReference>
<evidence type="ECO:0000313" key="6">
    <source>
        <dbReference type="Proteomes" id="UP000050164"/>
    </source>
</evidence>
<dbReference type="EMBL" id="CNFT01001071">
    <property type="protein sequence ID" value="CKS80797.1"/>
    <property type="molecule type" value="Genomic_DNA"/>
</dbReference>
<dbReference type="EMBL" id="CQQC01002908">
    <property type="protein sequence ID" value="CNX29023.1"/>
    <property type="molecule type" value="Genomic_DNA"/>
</dbReference>
<dbReference type="AlphaFoldDB" id="A0A654U1A4"/>
<accession>A0A654U1A4</accession>
<evidence type="ECO:0000313" key="5">
    <source>
        <dbReference type="Proteomes" id="UP000046680"/>
    </source>
</evidence>
<reference evidence="4 5" key="1">
    <citation type="submission" date="2015-03" db="EMBL/GenBank/DDBJ databases">
        <authorList>
            <consortium name="Pathogen Informatics"/>
        </authorList>
    </citation>
    <scope>NUCLEOTIDE SEQUENCE [LARGE SCALE GENOMIC DNA]</scope>
    <source>
        <strain evidence="2 6">Bir 185</strain>
        <strain evidence="1 5">C09601061</strain>
        <strain evidence="3 4">D00501624</strain>
    </source>
</reference>
<organism evidence="1 5">
    <name type="scientific">Mycobacterium tuberculosis</name>
    <dbReference type="NCBI Taxonomy" id="1773"/>
    <lineage>
        <taxon>Bacteria</taxon>
        <taxon>Bacillati</taxon>
        <taxon>Actinomycetota</taxon>
        <taxon>Actinomycetes</taxon>
        <taxon>Mycobacteriales</taxon>
        <taxon>Mycobacteriaceae</taxon>
        <taxon>Mycobacterium</taxon>
        <taxon>Mycobacterium tuberculosis complex</taxon>
    </lineage>
</organism>
<evidence type="ECO:0000313" key="3">
    <source>
        <dbReference type="EMBL" id="CNX29023.1"/>
    </source>
</evidence>
<name>A0A654U1A4_MYCTX</name>
<evidence type="ECO:0000313" key="1">
    <source>
        <dbReference type="EMBL" id="CFR83830.1"/>
    </source>
</evidence>
<dbReference type="Proteomes" id="UP000050164">
    <property type="component" value="Unassembled WGS sequence"/>
</dbReference>
<gene>
    <name evidence="1" type="ORF">ERS007657_02203</name>
    <name evidence="3" type="ORF">ERS007661_04560</name>
    <name evidence="2" type="ORF">ERS027659_03592</name>
</gene>
<dbReference type="EMBL" id="CGCX01000807">
    <property type="protein sequence ID" value="CFR83830.1"/>
    <property type="molecule type" value="Genomic_DNA"/>
</dbReference>
<evidence type="ECO:0000313" key="2">
    <source>
        <dbReference type="EMBL" id="CKS80797.1"/>
    </source>
</evidence>